<name>A0A8X6NW25_NEPPI</name>
<evidence type="ECO:0000313" key="2">
    <source>
        <dbReference type="EMBL" id="GFT38167.1"/>
    </source>
</evidence>
<keyword evidence="1" id="KW-1133">Transmembrane helix</keyword>
<comment type="caution">
    <text evidence="2">The sequence shown here is derived from an EMBL/GenBank/DDBJ whole genome shotgun (WGS) entry which is preliminary data.</text>
</comment>
<dbReference type="AlphaFoldDB" id="A0A8X6NW25"/>
<organism evidence="2 3">
    <name type="scientific">Nephila pilipes</name>
    <name type="common">Giant wood spider</name>
    <name type="synonym">Nephila maculata</name>
    <dbReference type="NCBI Taxonomy" id="299642"/>
    <lineage>
        <taxon>Eukaryota</taxon>
        <taxon>Metazoa</taxon>
        <taxon>Ecdysozoa</taxon>
        <taxon>Arthropoda</taxon>
        <taxon>Chelicerata</taxon>
        <taxon>Arachnida</taxon>
        <taxon>Araneae</taxon>
        <taxon>Araneomorphae</taxon>
        <taxon>Entelegynae</taxon>
        <taxon>Araneoidea</taxon>
        <taxon>Nephilidae</taxon>
        <taxon>Nephila</taxon>
    </lineage>
</organism>
<dbReference type="Proteomes" id="UP000887013">
    <property type="component" value="Unassembled WGS sequence"/>
</dbReference>
<sequence length="72" mass="8697">MSHKYKVHFIFFLKQETFIILLLGKLNYFMFVADYLVHSMHIKRTGKVEDKSILSQRSTILLYSNKNRRMNN</sequence>
<keyword evidence="1" id="KW-0812">Transmembrane</keyword>
<evidence type="ECO:0000256" key="1">
    <source>
        <dbReference type="SAM" id="Phobius"/>
    </source>
</evidence>
<keyword evidence="3" id="KW-1185">Reference proteome</keyword>
<keyword evidence="1" id="KW-0472">Membrane</keyword>
<gene>
    <name evidence="2" type="ORF">NPIL_463841</name>
</gene>
<reference evidence="2" key="1">
    <citation type="submission" date="2020-08" db="EMBL/GenBank/DDBJ databases">
        <title>Multicomponent nature underlies the extraordinary mechanical properties of spider dragline silk.</title>
        <authorList>
            <person name="Kono N."/>
            <person name="Nakamura H."/>
            <person name="Mori M."/>
            <person name="Yoshida Y."/>
            <person name="Ohtoshi R."/>
            <person name="Malay A.D."/>
            <person name="Moran D.A.P."/>
            <person name="Tomita M."/>
            <person name="Numata K."/>
            <person name="Arakawa K."/>
        </authorList>
    </citation>
    <scope>NUCLEOTIDE SEQUENCE</scope>
</reference>
<feature type="transmembrane region" description="Helical" evidence="1">
    <location>
        <begin position="18"/>
        <end position="37"/>
    </location>
</feature>
<accession>A0A8X6NW25</accession>
<protein>
    <submittedName>
        <fullName evidence="2">Uncharacterized protein</fullName>
    </submittedName>
</protein>
<proteinExistence type="predicted"/>
<dbReference type="EMBL" id="BMAW01062975">
    <property type="protein sequence ID" value="GFT38167.1"/>
    <property type="molecule type" value="Genomic_DNA"/>
</dbReference>
<evidence type="ECO:0000313" key="3">
    <source>
        <dbReference type="Proteomes" id="UP000887013"/>
    </source>
</evidence>